<evidence type="ECO:0000313" key="4">
    <source>
        <dbReference type="EMBL" id="GLR17126.1"/>
    </source>
</evidence>
<dbReference type="Proteomes" id="UP001156666">
    <property type="component" value="Unassembled WGS sequence"/>
</dbReference>
<evidence type="ECO:0000313" key="5">
    <source>
        <dbReference type="Proteomes" id="UP001156666"/>
    </source>
</evidence>
<name>A0AA37WCW5_9BACT</name>
<keyword evidence="1" id="KW-0472">Membrane</keyword>
<dbReference type="Gene3D" id="3.30.1330.60">
    <property type="entry name" value="OmpA-like domain"/>
    <property type="match status" value="1"/>
</dbReference>
<dbReference type="InterPro" id="IPR036737">
    <property type="entry name" value="OmpA-like_sf"/>
</dbReference>
<reference evidence="4" key="2">
    <citation type="submission" date="2023-01" db="EMBL/GenBank/DDBJ databases">
        <title>Draft genome sequence of Portibacter lacus strain NBRC 108769.</title>
        <authorList>
            <person name="Sun Q."/>
            <person name="Mori K."/>
        </authorList>
    </citation>
    <scope>NUCLEOTIDE SEQUENCE</scope>
    <source>
        <strain evidence="4">NBRC 108769</strain>
    </source>
</reference>
<dbReference type="InterPro" id="IPR006665">
    <property type="entry name" value="OmpA-like"/>
</dbReference>
<evidence type="ECO:0000256" key="2">
    <source>
        <dbReference type="SAM" id="Coils"/>
    </source>
</evidence>
<sequence>MKTLKFFLFMLIMGTFFTSCVSKKKFVLLERELEDRTNEARAYQNRVQDCNKKISEKDKAIALALAEQNNLASQIDAEKNINENLNLQIKDLKNQRDLQMTQVGDLTVLSKTANDNVGNTIKQLEQKDKYISLLNLAKNKTDSLNLALAVNLKSVLAKGILDEDIDVQVDKTVVFINLSDKMLYKSGSAEISDRANEVLEKIAQIIKSRPELEVMVEGYTDSNPINTQCIKDNWDLSVKRSTAVVRTLQNNFGIDPNKLIAAGRGEYNTLADNATEAGRSINRRTRIILLPKLNQFYDLLNPELADKGGLDK</sequence>
<dbReference type="PROSITE" id="PS51123">
    <property type="entry name" value="OMPA_2"/>
    <property type="match status" value="1"/>
</dbReference>
<proteinExistence type="predicted"/>
<keyword evidence="2" id="KW-0175">Coiled coil</keyword>
<protein>
    <submittedName>
        <fullName evidence="4">Flagellar motor protein MotB</fullName>
    </submittedName>
</protein>
<dbReference type="AlphaFoldDB" id="A0AA37WCW5"/>
<feature type="domain" description="OmpA-like" evidence="3">
    <location>
        <begin position="171"/>
        <end position="293"/>
    </location>
</feature>
<dbReference type="CDD" id="cd07185">
    <property type="entry name" value="OmpA_C-like"/>
    <property type="match status" value="1"/>
</dbReference>
<dbReference type="Pfam" id="PF00691">
    <property type="entry name" value="OmpA"/>
    <property type="match status" value="1"/>
</dbReference>
<gene>
    <name evidence="4" type="ORF">GCM10007940_17410</name>
</gene>
<reference evidence="4" key="1">
    <citation type="journal article" date="2014" name="Int. J. Syst. Evol. Microbiol.">
        <title>Complete genome sequence of Corynebacterium casei LMG S-19264T (=DSM 44701T), isolated from a smear-ripened cheese.</title>
        <authorList>
            <consortium name="US DOE Joint Genome Institute (JGI-PGF)"/>
            <person name="Walter F."/>
            <person name="Albersmeier A."/>
            <person name="Kalinowski J."/>
            <person name="Ruckert C."/>
        </authorList>
    </citation>
    <scope>NUCLEOTIDE SEQUENCE</scope>
    <source>
        <strain evidence="4">NBRC 108769</strain>
    </source>
</reference>
<keyword evidence="4" id="KW-0969">Cilium</keyword>
<dbReference type="GO" id="GO:0016020">
    <property type="term" value="C:membrane"/>
    <property type="evidence" value="ECO:0007669"/>
    <property type="project" value="UniProtKB-UniRule"/>
</dbReference>
<accession>A0AA37WCW5</accession>
<keyword evidence="4" id="KW-0282">Flagellum</keyword>
<keyword evidence="4" id="KW-0966">Cell projection</keyword>
<dbReference type="PANTHER" id="PTHR30329">
    <property type="entry name" value="STATOR ELEMENT OF FLAGELLAR MOTOR COMPLEX"/>
    <property type="match status" value="1"/>
</dbReference>
<evidence type="ECO:0000256" key="1">
    <source>
        <dbReference type="PROSITE-ProRule" id="PRU00473"/>
    </source>
</evidence>
<keyword evidence="5" id="KW-1185">Reference proteome</keyword>
<feature type="coiled-coil region" evidence="2">
    <location>
        <begin position="26"/>
        <end position="102"/>
    </location>
</feature>
<dbReference type="PROSITE" id="PS51257">
    <property type="entry name" value="PROKAR_LIPOPROTEIN"/>
    <property type="match status" value="1"/>
</dbReference>
<dbReference type="PANTHER" id="PTHR30329:SF21">
    <property type="entry name" value="LIPOPROTEIN YIAD-RELATED"/>
    <property type="match status" value="1"/>
</dbReference>
<dbReference type="InterPro" id="IPR050330">
    <property type="entry name" value="Bact_OuterMem_StrucFunc"/>
</dbReference>
<organism evidence="4 5">
    <name type="scientific">Portibacter lacus</name>
    <dbReference type="NCBI Taxonomy" id="1099794"/>
    <lineage>
        <taxon>Bacteria</taxon>
        <taxon>Pseudomonadati</taxon>
        <taxon>Bacteroidota</taxon>
        <taxon>Saprospiria</taxon>
        <taxon>Saprospirales</taxon>
        <taxon>Haliscomenobacteraceae</taxon>
        <taxon>Portibacter</taxon>
    </lineage>
</organism>
<evidence type="ECO:0000259" key="3">
    <source>
        <dbReference type="PROSITE" id="PS51123"/>
    </source>
</evidence>
<dbReference type="SUPFAM" id="SSF103088">
    <property type="entry name" value="OmpA-like"/>
    <property type="match status" value="1"/>
</dbReference>
<dbReference type="EMBL" id="BSOH01000010">
    <property type="protein sequence ID" value="GLR17126.1"/>
    <property type="molecule type" value="Genomic_DNA"/>
</dbReference>
<comment type="caution">
    <text evidence="4">The sequence shown here is derived from an EMBL/GenBank/DDBJ whole genome shotgun (WGS) entry which is preliminary data.</text>
</comment>
<dbReference type="RefSeq" id="WP_235294000.1">
    <property type="nucleotide sequence ID" value="NZ_BSOH01000010.1"/>
</dbReference>